<evidence type="ECO:0000313" key="1">
    <source>
        <dbReference type="EMBL" id="MBW0580182.1"/>
    </source>
</evidence>
<dbReference type="EMBL" id="AVOT02106906">
    <property type="protein sequence ID" value="MBW0580182.1"/>
    <property type="molecule type" value="Genomic_DNA"/>
</dbReference>
<organism evidence="1 2">
    <name type="scientific">Austropuccinia psidii MF-1</name>
    <dbReference type="NCBI Taxonomy" id="1389203"/>
    <lineage>
        <taxon>Eukaryota</taxon>
        <taxon>Fungi</taxon>
        <taxon>Dikarya</taxon>
        <taxon>Basidiomycota</taxon>
        <taxon>Pucciniomycotina</taxon>
        <taxon>Pucciniomycetes</taxon>
        <taxon>Pucciniales</taxon>
        <taxon>Sphaerophragmiaceae</taxon>
        <taxon>Austropuccinia</taxon>
    </lineage>
</organism>
<protein>
    <submittedName>
        <fullName evidence="1">Uncharacterized protein</fullName>
    </submittedName>
</protein>
<dbReference type="OrthoDB" id="3929326at2759"/>
<evidence type="ECO:0000313" key="2">
    <source>
        <dbReference type="Proteomes" id="UP000765509"/>
    </source>
</evidence>
<dbReference type="Proteomes" id="UP000765509">
    <property type="component" value="Unassembled WGS sequence"/>
</dbReference>
<dbReference type="AlphaFoldDB" id="A0A9Q3KG18"/>
<sequence length="182" mass="20518">MKTPNRHIPRWQKAIQEYRGNITIVHKYGNIHKNAYGLSRFHLLSTTDTPAYVPEEASPQIAIEGIGVTDLNITLFEEVKKGWNPKLHQDSSRKDLVEIHPTAASFKKMLDKTRKHAVRCMEDPFAYAKDKWDKSNATPDFKVGDLVLVSTTVTGALGQKNKSGLALSNQGTYLEDSKRINK</sequence>
<gene>
    <name evidence="1" type="ORF">O181_119897</name>
</gene>
<keyword evidence="2" id="KW-1185">Reference proteome</keyword>
<accession>A0A9Q3KG18</accession>
<reference evidence="1" key="1">
    <citation type="submission" date="2021-03" db="EMBL/GenBank/DDBJ databases">
        <title>Draft genome sequence of rust myrtle Austropuccinia psidii MF-1, a brazilian biotype.</title>
        <authorList>
            <person name="Quecine M.C."/>
            <person name="Pachon D.M.R."/>
            <person name="Bonatelli M.L."/>
            <person name="Correr F.H."/>
            <person name="Franceschini L.M."/>
            <person name="Leite T.F."/>
            <person name="Margarido G.R.A."/>
            <person name="Almeida C.A."/>
            <person name="Ferrarezi J.A."/>
            <person name="Labate C.A."/>
        </authorList>
    </citation>
    <scope>NUCLEOTIDE SEQUENCE</scope>
    <source>
        <strain evidence="1">MF-1</strain>
    </source>
</reference>
<comment type="caution">
    <text evidence="1">The sequence shown here is derived from an EMBL/GenBank/DDBJ whole genome shotgun (WGS) entry which is preliminary data.</text>
</comment>
<name>A0A9Q3KG18_9BASI</name>
<proteinExistence type="predicted"/>